<dbReference type="OrthoDB" id="10059136at2759"/>
<dbReference type="AlphaFoldDB" id="A0A814A7G4"/>
<evidence type="ECO:0000313" key="5">
    <source>
        <dbReference type="Proteomes" id="UP000663828"/>
    </source>
</evidence>
<evidence type="ECO:0000313" key="4">
    <source>
        <dbReference type="EMBL" id="CAF0908704.1"/>
    </source>
</evidence>
<dbReference type="Proteomes" id="UP000663852">
    <property type="component" value="Unassembled WGS sequence"/>
</dbReference>
<feature type="compositionally biased region" description="Low complexity" evidence="1">
    <location>
        <begin position="102"/>
        <end position="225"/>
    </location>
</feature>
<proteinExistence type="predicted"/>
<evidence type="ECO:0000256" key="1">
    <source>
        <dbReference type="SAM" id="MobiDB-lite"/>
    </source>
</evidence>
<evidence type="ECO:0000256" key="2">
    <source>
        <dbReference type="SAM" id="SignalP"/>
    </source>
</evidence>
<dbReference type="Proteomes" id="UP000663828">
    <property type="component" value="Unassembled WGS sequence"/>
</dbReference>
<name>A0A814A7G4_ADIRI</name>
<dbReference type="EMBL" id="CAJNOJ010000002">
    <property type="protein sequence ID" value="CAF0725652.1"/>
    <property type="molecule type" value="Genomic_DNA"/>
</dbReference>
<comment type="caution">
    <text evidence="4">The sequence shown here is derived from an EMBL/GenBank/DDBJ whole genome shotgun (WGS) entry which is preliminary data.</text>
</comment>
<feature type="region of interest" description="Disordered" evidence="1">
    <location>
        <begin position="102"/>
        <end position="296"/>
    </location>
</feature>
<keyword evidence="5" id="KW-1185">Reference proteome</keyword>
<reference evidence="4" key="1">
    <citation type="submission" date="2021-02" db="EMBL/GenBank/DDBJ databases">
        <authorList>
            <person name="Nowell W R."/>
        </authorList>
    </citation>
    <scope>NUCLEOTIDE SEQUENCE</scope>
</reference>
<evidence type="ECO:0000313" key="3">
    <source>
        <dbReference type="EMBL" id="CAF0725652.1"/>
    </source>
</evidence>
<keyword evidence="2" id="KW-0732">Signal</keyword>
<gene>
    <name evidence="3" type="ORF">EDS130_LOCUS667</name>
    <name evidence="4" type="ORF">XAT740_LOCUS8417</name>
</gene>
<organism evidence="4 5">
    <name type="scientific">Adineta ricciae</name>
    <name type="common">Rotifer</name>
    <dbReference type="NCBI Taxonomy" id="249248"/>
    <lineage>
        <taxon>Eukaryota</taxon>
        <taxon>Metazoa</taxon>
        <taxon>Spiralia</taxon>
        <taxon>Gnathifera</taxon>
        <taxon>Rotifera</taxon>
        <taxon>Eurotatoria</taxon>
        <taxon>Bdelloidea</taxon>
        <taxon>Adinetida</taxon>
        <taxon>Adinetidae</taxon>
        <taxon>Adineta</taxon>
    </lineage>
</organism>
<protein>
    <submittedName>
        <fullName evidence="4">Uncharacterized protein</fullName>
    </submittedName>
</protein>
<feature type="chain" id="PRO_5036409773" evidence="2">
    <location>
        <begin position="24"/>
        <end position="505"/>
    </location>
</feature>
<sequence length="505" mass="53420">MPRRTEISLCILLTLGFVFVINTQYIPLCELSNEVENDDQERTIEESKSRRVRALCDAIYSARDQIENEELDTIPDFDVNHINSDDDANQILRRFRRSRFSSSRSSSSSSSSRSSSSSSRSSSSGSRFFGGSRSSSSSSSGGSRIFGSRSSSSSSGSRIFSRNSGSSSSSSSGSRFFSRSSGTSSSSSGGSRWFGRSSGTSSSSSTGSRGGIFSRSSSSSSSSSGDKSHRVRQAIRSMIRKPATSGSGVPATSGGLSGTGGSKPSLSDKIRKITHGSGGGSGSTFRSSGSGGSRYGSGISGGGFGMGGSGGSGGNAWVRTGKKFLPYAVRFGKRYYQRRKYQKGMYAAAGAGAGYYAGSRMNGHHGNYYPDNYYGYPPVVDNEPAEIDGKPPTVFYCIQEDLNTTLVNQTLDAEGFGVCNISGELVTCPIEIECKTSEADTCCEDEQGAPICCGGAIPDEYVSAYGGYGDDLYDAAESFNKILNTITVISALLATICYTIWRREE</sequence>
<feature type="signal peptide" evidence="2">
    <location>
        <begin position="1"/>
        <end position="23"/>
    </location>
</feature>
<accession>A0A814A7G4</accession>
<dbReference type="EMBL" id="CAJNOR010000419">
    <property type="protein sequence ID" value="CAF0908704.1"/>
    <property type="molecule type" value="Genomic_DNA"/>
</dbReference>